<dbReference type="EMBL" id="CP030104">
    <property type="protein sequence ID" value="AWX44133.1"/>
    <property type="molecule type" value="Genomic_DNA"/>
</dbReference>
<evidence type="ECO:0000313" key="1">
    <source>
        <dbReference type="EMBL" id="AWX44133.1"/>
    </source>
</evidence>
<reference evidence="1 2" key="1">
    <citation type="submission" date="2018-06" db="EMBL/GenBank/DDBJ databases">
        <title>Spongiibacterium sp. HME9304 Genome sequencing and assembly.</title>
        <authorList>
            <person name="Kang H."/>
            <person name="Kim H."/>
            <person name="Joh K."/>
        </authorList>
    </citation>
    <scope>NUCLEOTIDE SEQUENCE [LARGE SCALE GENOMIC DNA]</scope>
    <source>
        <strain evidence="1 2">HME9304</strain>
    </source>
</reference>
<dbReference type="InterPro" id="IPR015867">
    <property type="entry name" value="N-reg_PII/ATP_PRibTrfase_C"/>
</dbReference>
<keyword evidence="2" id="KW-1185">Reference proteome</keyword>
<dbReference type="Gene3D" id="3.30.70.120">
    <property type="match status" value="1"/>
</dbReference>
<name>A0A2Z4LQR2_9FLAO</name>
<evidence type="ECO:0000313" key="2">
    <source>
        <dbReference type="Proteomes" id="UP000248536"/>
    </source>
</evidence>
<accession>A0A2Z4LQR2</accession>
<gene>
    <name evidence="1" type="ORF">HME9304_01133</name>
</gene>
<dbReference type="Proteomes" id="UP000248536">
    <property type="component" value="Chromosome"/>
</dbReference>
<organism evidence="1 2">
    <name type="scientific">Flagellimonas maritima</name>
    <dbReference type="NCBI Taxonomy" id="1383885"/>
    <lineage>
        <taxon>Bacteria</taxon>
        <taxon>Pseudomonadati</taxon>
        <taxon>Bacteroidota</taxon>
        <taxon>Flavobacteriia</taxon>
        <taxon>Flavobacteriales</taxon>
        <taxon>Flavobacteriaceae</taxon>
        <taxon>Flagellimonas</taxon>
    </lineage>
</organism>
<proteinExistence type="predicted"/>
<sequence length="104" mass="12317">MVLVHIICNSSEQATRIVDFLIEERLMLNALVSDKLLYKQRRNDEKESFEQTLIMGTTKALLFTKINERIQRKFIKNPPLIYAMPIIYMDEKQSKNLRKKTEKA</sequence>
<evidence type="ECO:0008006" key="3">
    <source>
        <dbReference type="Google" id="ProtNLM"/>
    </source>
</evidence>
<dbReference type="KEGG" id="spon:HME9304_01133"/>
<protein>
    <recommendedName>
        <fullName evidence="3">Divalent cation tolerance protein CutA</fullName>
    </recommendedName>
</protein>
<dbReference type="AlphaFoldDB" id="A0A2Z4LQR2"/>